<evidence type="ECO:0000313" key="2">
    <source>
        <dbReference type="Proteomes" id="UP000807469"/>
    </source>
</evidence>
<dbReference type="Gene3D" id="3.30.70.100">
    <property type="match status" value="2"/>
</dbReference>
<sequence>MPAYEIIIFPASDTFAADPVAALKPAGEVFSQTEGCVSVHGGLAQEEKTGYVVITWDTTEHQHVVKNLDGNPEIISPIFGDGEKRAYHVNFFESPHNAMSMNTTEVLIMTLREGKKEEDLAQAFSVLGPKLNAEEGCAGPLAWGPTHEEPERSFYTFIGWESAKRHFEVGKQSSFQAPLASVYGAAEMKMLHVDFNRIS</sequence>
<protein>
    <recommendedName>
        <fullName evidence="3">ABM domain-containing protein</fullName>
    </recommendedName>
</protein>
<gene>
    <name evidence="1" type="ORF">BDN70DRAFT_958914</name>
</gene>
<dbReference type="EMBL" id="MU155152">
    <property type="protein sequence ID" value="KAF9483539.1"/>
    <property type="molecule type" value="Genomic_DNA"/>
</dbReference>
<dbReference type="OrthoDB" id="3830579at2759"/>
<dbReference type="AlphaFoldDB" id="A0A9P5ZBM9"/>
<accession>A0A9P5ZBM9</accession>
<dbReference type="Proteomes" id="UP000807469">
    <property type="component" value="Unassembled WGS sequence"/>
</dbReference>
<reference evidence="1" key="1">
    <citation type="submission" date="2020-11" db="EMBL/GenBank/DDBJ databases">
        <authorList>
            <consortium name="DOE Joint Genome Institute"/>
            <person name="Ahrendt S."/>
            <person name="Riley R."/>
            <person name="Andreopoulos W."/>
            <person name="Labutti K."/>
            <person name="Pangilinan J."/>
            <person name="Ruiz-Duenas F.J."/>
            <person name="Barrasa J.M."/>
            <person name="Sanchez-Garcia M."/>
            <person name="Camarero S."/>
            <person name="Miyauchi S."/>
            <person name="Serrano A."/>
            <person name="Linde D."/>
            <person name="Babiker R."/>
            <person name="Drula E."/>
            <person name="Ayuso-Fernandez I."/>
            <person name="Pacheco R."/>
            <person name="Padilla G."/>
            <person name="Ferreira P."/>
            <person name="Barriuso J."/>
            <person name="Kellner H."/>
            <person name="Castanera R."/>
            <person name="Alfaro M."/>
            <person name="Ramirez L."/>
            <person name="Pisabarro A.G."/>
            <person name="Kuo A."/>
            <person name="Tritt A."/>
            <person name="Lipzen A."/>
            <person name="He G."/>
            <person name="Yan M."/>
            <person name="Ng V."/>
            <person name="Cullen D."/>
            <person name="Martin F."/>
            <person name="Rosso M.-N."/>
            <person name="Henrissat B."/>
            <person name="Hibbett D."/>
            <person name="Martinez A.T."/>
            <person name="Grigoriev I.V."/>
        </authorList>
    </citation>
    <scope>NUCLEOTIDE SEQUENCE</scope>
    <source>
        <strain evidence="1">CIRM-BRFM 674</strain>
    </source>
</reference>
<organism evidence="1 2">
    <name type="scientific">Pholiota conissans</name>
    <dbReference type="NCBI Taxonomy" id="109636"/>
    <lineage>
        <taxon>Eukaryota</taxon>
        <taxon>Fungi</taxon>
        <taxon>Dikarya</taxon>
        <taxon>Basidiomycota</taxon>
        <taxon>Agaricomycotina</taxon>
        <taxon>Agaricomycetes</taxon>
        <taxon>Agaricomycetidae</taxon>
        <taxon>Agaricales</taxon>
        <taxon>Agaricineae</taxon>
        <taxon>Strophariaceae</taxon>
        <taxon>Pholiota</taxon>
    </lineage>
</organism>
<evidence type="ECO:0008006" key="3">
    <source>
        <dbReference type="Google" id="ProtNLM"/>
    </source>
</evidence>
<keyword evidence="2" id="KW-1185">Reference proteome</keyword>
<comment type="caution">
    <text evidence="1">The sequence shown here is derived from an EMBL/GenBank/DDBJ whole genome shotgun (WGS) entry which is preliminary data.</text>
</comment>
<proteinExistence type="predicted"/>
<evidence type="ECO:0000313" key="1">
    <source>
        <dbReference type="EMBL" id="KAF9483539.1"/>
    </source>
</evidence>
<name>A0A9P5ZBM9_9AGAR</name>